<evidence type="ECO:0000313" key="3">
    <source>
        <dbReference type="EMBL" id="MBC5996108.1"/>
    </source>
</evidence>
<evidence type="ECO:0000313" key="4">
    <source>
        <dbReference type="Proteomes" id="UP000609849"/>
    </source>
</evidence>
<dbReference type="SUPFAM" id="SSF47781">
    <property type="entry name" value="RuvA domain 2-like"/>
    <property type="match status" value="1"/>
</dbReference>
<protein>
    <submittedName>
        <fullName evidence="3">DNA-protecting protein DprA</fullName>
    </submittedName>
</protein>
<feature type="domain" description="Smf/DprA SLOG" evidence="2">
    <location>
        <begin position="82"/>
        <end position="288"/>
    </location>
</feature>
<gene>
    <name evidence="3" type="primary">dprA</name>
    <name evidence="3" type="ORF">H8923_04985</name>
</gene>
<evidence type="ECO:0000259" key="2">
    <source>
        <dbReference type="Pfam" id="PF02481"/>
    </source>
</evidence>
<dbReference type="EMBL" id="JACRWE010000002">
    <property type="protein sequence ID" value="MBC5996108.1"/>
    <property type="molecule type" value="Genomic_DNA"/>
</dbReference>
<dbReference type="NCBIfam" id="TIGR00732">
    <property type="entry name" value="dprA"/>
    <property type="match status" value="1"/>
</dbReference>
<dbReference type="PANTHER" id="PTHR43022:SF1">
    <property type="entry name" value="PROTEIN SMF"/>
    <property type="match status" value="1"/>
</dbReference>
<dbReference type="InterPro" id="IPR010994">
    <property type="entry name" value="RuvA_2-like"/>
</dbReference>
<accession>A0ABR7JMG4</accession>
<comment type="caution">
    <text evidence="3">The sequence shown here is derived from an EMBL/GenBank/DDBJ whole genome shotgun (WGS) entry which is preliminary data.</text>
</comment>
<sequence length="365" mass="40422">MERKDAFLWLKSISGISTKTIEKLQNEVGNIENLMEFSDREIYTLKNINLNIKENIVKYKSNSYLDELREILYKNDVKYFCIDDEYPSDLKHIYNAPILLFYRGDLSILNDTLNIAMVGSRKPTRYGVSCAKSISKQLSNLGVNIISGLAIGIDSFSHIGCMEGKGKTVAVLGSSANNPLPRQNIALADKILDNGGLILSEYNVNSAVIPSNFVNRNRIISGLSKGVIVVEAARKSGALITVEFALDQGRNVFAIPGNINSEMSKGCNKIIKEGAKLIEDLDDIINEYNISCINKVEFGKNYDNISLSKESITVINAIKNKGVLQIDDICDYTGMEIKSVNTLLNELSLKDIIIEGNNNTYSLNV</sequence>
<dbReference type="Pfam" id="PF02481">
    <property type="entry name" value="DNA_processg_A"/>
    <property type="match status" value="1"/>
</dbReference>
<reference evidence="3 4" key="1">
    <citation type="submission" date="2020-08" db="EMBL/GenBank/DDBJ databases">
        <authorList>
            <person name="Liu C."/>
            <person name="Sun Q."/>
        </authorList>
    </citation>
    <scope>NUCLEOTIDE SEQUENCE [LARGE SCALE GENOMIC DNA]</scope>
    <source>
        <strain evidence="3 4">NSJ-18</strain>
    </source>
</reference>
<dbReference type="InterPro" id="IPR057666">
    <property type="entry name" value="DrpA_SLOG"/>
</dbReference>
<name>A0ABR7JMG4_9FIRM</name>
<evidence type="ECO:0000256" key="1">
    <source>
        <dbReference type="ARBA" id="ARBA00006525"/>
    </source>
</evidence>
<proteinExistence type="inferred from homology"/>
<comment type="similarity">
    <text evidence="1">Belongs to the DprA/Smf family.</text>
</comment>
<dbReference type="SUPFAM" id="SSF102405">
    <property type="entry name" value="MCP/YpsA-like"/>
    <property type="match status" value="1"/>
</dbReference>
<dbReference type="RefSeq" id="WP_153924194.1">
    <property type="nucleotide sequence ID" value="NZ_JACRWE010000002.1"/>
</dbReference>
<dbReference type="PANTHER" id="PTHR43022">
    <property type="entry name" value="PROTEIN SMF"/>
    <property type="match status" value="1"/>
</dbReference>
<keyword evidence="4" id="KW-1185">Reference proteome</keyword>
<dbReference type="Gene3D" id="3.40.50.450">
    <property type="match status" value="1"/>
</dbReference>
<dbReference type="InterPro" id="IPR003488">
    <property type="entry name" value="DprA"/>
</dbReference>
<organism evidence="3 4">
    <name type="scientific">Romboutsia faecis</name>
    <dbReference type="NCBI Taxonomy" id="2764597"/>
    <lineage>
        <taxon>Bacteria</taxon>
        <taxon>Bacillati</taxon>
        <taxon>Bacillota</taxon>
        <taxon>Clostridia</taxon>
        <taxon>Peptostreptococcales</taxon>
        <taxon>Peptostreptococcaceae</taxon>
        <taxon>Romboutsia</taxon>
    </lineage>
</organism>
<dbReference type="Proteomes" id="UP000609849">
    <property type="component" value="Unassembled WGS sequence"/>
</dbReference>